<reference evidence="3" key="5">
    <citation type="journal article" date="2021" name="G3 (Bethesda)">
        <title>Aegilops tauschii genome assembly Aet v5.0 features greater sequence contiguity and improved annotation.</title>
        <authorList>
            <person name="Wang L."/>
            <person name="Zhu T."/>
            <person name="Rodriguez J.C."/>
            <person name="Deal K.R."/>
            <person name="Dubcovsky J."/>
            <person name="McGuire P.E."/>
            <person name="Lux T."/>
            <person name="Spannagl M."/>
            <person name="Mayer K.F.X."/>
            <person name="Baldrich P."/>
            <person name="Meyers B.C."/>
            <person name="Huo N."/>
            <person name="Gu Y.Q."/>
            <person name="Zhou H."/>
            <person name="Devos K.M."/>
            <person name="Bennetzen J.L."/>
            <person name="Unver T."/>
            <person name="Budak H."/>
            <person name="Gulick P.J."/>
            <person name="Galiba G."/>
            <person name="Kalapos B."/>
            <person name="Nelson D.R."/>
            <person name="Li P."/>
            <person name="You F.M."/>
            <person name="Luo M.C."/>
            <person name="Dvorak J."/>
        </authorList>
    </citation>
    <scope>NUCLEOTIDE SEQUENCE [LARGE SCALE GENOMIC DNA]</scope>
    <source>
        <strain evidence="3">cv. AL8/78</strain>
    </source>
</reference>
<evidence type="ECO:0000313" key="4">
    <source>
        <dbReference type="Proteomes" id="UP000015105"/>
    </source>
</evidence>
<evidence type="ECO:0000313" key="3">
    <source>
        <dbReference type="EnsemblPlants" id="AET5Gv20767400.5"/>
    </source>
</evidence>
<dbReference type="Proteomes" id="UP000015105">
    <property type="component" value="Chromosome 5D"/>
</dbReference>
<reference evidence="4" key="2">
    <citation type="journal article" date="2017" name="Nat. Plants">
        <title>The Aegilops tauschii genome reveals multiple impacts of transposons.</title>
        <authorList>
            <person name="Zhao G."/>
            <person name="Zou C."/>
            <person name="Li K."/>
            <person name="Wang K."/>
            <person name="Li T."/>
            <person name="Gao L."/>
            <person name="Zhang X."/>
            <person name="Wang H."/>
            <person name="Yang Z."/>
            <person name="Liu X."/>
            <person name="Jiang W."/>
            <person name="Mao L."/>
            <person name="Kong X."/>
            <person name="Jiao Y."/>
            <person name="Jia J."/>
        </authorList>
    </citation>
    <scope>NUCLEOTIDE SEQUENCE [LARGE SCALE GENOMIC DNA]</scope>
    <source>
        <strain evidence="4">cv. AL8/78</strain>
    </source>
</reference>
<dbReference type="InterPro" id="IPR009688">
    <property type="entry name" value="FAM210A/B-like_dom"/>
</dbReference>
<reference evidence="3" key="4">
    <citation type="submission" date="2019-03" db="UniProtKB">
        <authorList>
            <consortium name="EnsemblPlants"/>
        </authorList>
    </citation>
    <scope>IDENTIFICATION</scope>
</reference>
<dbReference type="GO" id="GO:0005739">
    <property type="term" value="C:mitochondrion"/>
    <property type="evidence" value="ECO:0007669"/>
    <property type="project" value="TreeGrafter"/>
</dbReference>
<reference evidence="3" key="3">
    <citation type="journal article" date="2017" name="Nature">
        <title>Genome sequence of the progenitor of the wheat D genome Aegilops tauschii.</title>
        <authorList>
            <person name="Luo M.C."/>
            <person name="Gu Y.Q."/>
            <person name="Puiu D."/>
            <person name="Wang H."/>
            <person name="Twardziok S.O."/>
            <person name="Deal K.R."/>
            <person name="Huo N."/>
            <person name="Zhu T."/>
            <person name="Wang L."/>
            <person name="Wang Y."/>
            <person name="McGuire P.E."/>
            <person name="Liu S."/>
            <person name="Long H."/>
            <person name="Ramasamy R.K."/>
            <person name="Rodriguez J.C."/>
            <person name="Van S.L."/>
            <person name="Yuan L."/>
            <person name="Wang Z."/>
            <person name="Xia Z."/>
            <person name="Xiao L."/>
            <person name="Anderson O.D."/>
            <person name="Ouyang S."/>
            <person name="Liang Y."/>
            <person name="Zimin A.V."/>
            <person name="Pertea G."/>
            <person name="Qi P."/>
            <person name="Bennetzen J.L."/>
            <person name="Dai X."/>
            <person name="Dawson M.W."/>
            <person name="Muller H.G."/>
            <person name="Kugler K."/>
            <person name="Rivarola-Duarte L."/>
            <person name="Spannagl M."/>
            <person name="Mayer K.F.X."/>
            <person name="Lu F.H."/>
            <person name="Bevan M.W."/>
            <person name="Leroy P."/>
            <person name="Li P."/>
            <person name="You F.M."/>
            <person name="Sun Q."/>
            <person name="Liu Z."/>
            <person name="Lyons E."/>
            <person name="Wicker T."/>
            <person name="Salzberg S.L."/>
            <person name="Devos K.M."/>
            <person name="Dvorak J."/>
        </authorList>
    </citation>
    <scope>NUCLEOTIDE SEQUENCE [LARGE SCALE GENOMIC DNA]</scope>
    <source>
        <strain evidence="3">cv. AL8/78</strain>
    </source>
</reference>
<dbReference type="PANTHER" id="PTHR21377">
    <property type="entry name" value="PROTEIN FAM210B, MITOCHONDRIAL"/>
    <property type="match status" value="1"/>
</dbReference>
<feature type="compositionally biased region" description="Low complexity" evidence="1">
    <location>
        <begin position="95"/>
        <end position="104"/>
    </location>
</feature>
<feature type="region of interest" description="Disordered" evidence="1">
    <location>
        <begin position="49"/>
        <end position="127"/>
    </location>
</feature>
<evidence type="ECO:0000256" key="1">
    <source>
        <dbReference type="SAM" id="MobiDB-lite"/>
    </source>
</evidence>
<name>A0A453LHJ5_AEGTS</name>
<feature type="domain" description="DUF1279" evidence="2">
    <location>
        <begin position="6"/>
        <end position="52"/>
    </location>
</feature>
<feature type="compositionally biased region" description="Basic residues" evidence="1">
    <location>
        <begin position="85"/>
        <end position="94"/>
    </location>
</feature>
<sequence>MAFTARMKDLMRKYGKVALGVHVSVSVASVSGMYVAINNNVDVDAIFRKIGPRSRRRRRGPPPPRPRRRRRPGGAAEPDRGARGVQRRRARARHPVQQGPVPRQGPHHHRAHAAHRQAPRPLEARQE</sequence>
<dbReference type="Pfam" id="PF06916">
    <property type="entry name" value="FAM210A-B_dom"/>
    <property type="match status" value="1"/>
</dbReference>
<dbReference type="PANTHER" id="PTHR21377:SF0">
    <property type="entry name" value="PROTEIN FAM210B, MITOCHONDRIAL"/>
    <property type="match status" value="1"/>
</dbReference>
<protein>
    <recommendedName>
        <fullName evidence="2">DUF1279 domain-containing protein</fullName>
    </recommendedName>
</protein>
<organism evidence="3 4">
    <name type="scientific">Aegilops tauschii subsp. strangulata</name>
    <name type="common">Goatgrass</name>
    <dbReference type="NCBI Taxonomy" id="200361"/>
    <lineage>
        <taxon>Eukaryota</taxon>
        <taxon>Viridiplantae</taxon>
        <taxon>Streptophyta</taxon>
        <taxon>Embryophyta</taxon>
        <taxon>Tracheophyta</taxon>
        <taxon>Spermatophyta</taxon>
        <taxon>Magnoliopsida</taxon>
        <taxon>Liliopsida</taxon>
        <taxon>Poales</taxon>
        <taxon>Poaceae</taxon>
        <taxon>BOP clade</taxon>
        <taxon>Pooideae</taxon>
        <taxon>Triticodae</taxon>
        <taxon>Triticeae</taxon>
        <taxon>Triticinae</taxon>
        <taxon>Aegilops</taxon>
    </lineage>
</organism>
<dbReference type="Gramene" id="AET5Gv20767400.5">
    <property type="protein sequence ID" value="AET5Gv20767400.5"/>
    <property type="gene ID" value="AET5Gv20767400"/>
</dbReference>
<dbReference type="InterPro" id="IPR045866">
    <property type="entry name" value="FAM210A/B-like"/>
</dbReference>
<feature type="compositionally biased region" description="Basic residues" evidence="1">
    <location>
        <begin position="50"/>
        <end position="72"/>
    </location>
</feature>
<keyword evidence="4" id="KW-1185">Reference proteome</keyword>
<proteinExistence type="predicted"/>
<feature type="compositionally biased region" description="Basic residues" evidence="1">
    <location>
        <begin position="105"/>
        <end position="118"/>
    </location>
</feature>
<accession>A0A453LHJ5</accession>
<dbReference type="AlphaFoldDB" id="A0A453LHJ5"/>
<reference evidence="4" key="1">
    <citation type="journal article" date="2014" name="Science">
        <title>Ancient hybridizations among the ancestral genomes of bread wheat.</title>
        <authorList>
            <consortium name="International Wheat Genome Sequencing Consortium,"/>
            <person name="Marcussen T."/>
            <person name="Sandve S.R."/>
            <person name="Heier L."/>
            <person name="Spannagl M."/>
            <person name="Pfeifer M."/>
            <person name="Jakobsen K.S."/>
            <person name="Wulff B.B."/>
            <person name="Steuernagel B."/>
            <person name="Mayer K.F."/>
            <person name="Olsen O.A."/>
        </authorList>
    </citation>
    <scope>NUCLEOTIDE SEQUENCE [LARGE SCALE GENOMIC DNA]</scope>
    <source>
        <strain evidence="4">cv. AL8/78</strain>
    </source>
</reference>
<dbReference type="EnsemblPlants" id="AET5Gv20767400.5">
    <property type="protein sequence ID" value="AET5Gv20767400.5"/>
    <property type="gene ID" value="AET5Gv20767400"/>
</dbReference>
<evidence type="ECO:0000259" key="2">
    <source>
        <dbReference type="Pfam" id="PF06916"/>
    </source>
</evidence>